<dbReference type="InterPro" id="IPR001752">
    <property type="entry name" value="Kinesin_motor_dom"/>
</dbReference>
<gene>
    <name evidence="11" type="ORF">DI09_85p50</name>
</gene>
<dbReference type="GO" id="GO:0005524">
    <property type="term" value="F:ATP binding"/>
    <property type="evidence" value="ECO:0007669"/>
    <property type="project" value="UniProtKB-KW"/>
</dbReference>
<dbReference type="PANTHER" id="PTHR37739">
    <property type="entry name" value="KINESIN-LIKE PROTEIN KIN-12D"/>
    <property type="match status" value="1"/>
</dbReference>
<dbReference type="InterPro" id="IPR019821">
    <property type="entry name" value="Kinesin_motor_CS"/>
</dbReference>
<evidence type="ECO:0000256" key="8">
    <source>
        <dbReference type="RuleBase" id="RU000394"/>
    </source>
</evidence>
<dbReference type="PRINTS" id="PR00380">
    <property type="entry name" value="KINESINHEAVY"/>
</dbReference>
<evidence type="ECO:0000256" key="4">
    <source>
        <dbReference type="ARBA" id="ARBA00023054"/>
    </source>
</evidence>
<dbReference type="PROSITE" id="PS50067">
    <property type="entry name" value="KINESIN_MOTOR_2"/>
    <property type="match status" value="1"/>
</dbReference>
<dbReference type="RefSeq" id="XP_013236593.1">
    <property type="nucleotide sequence ID" value="XM_013381139.1"/>
</dbReference>
<dbReference type="Pfam" id="PF00225">
    <property type="entry name" value="Kinesin"/>
    <property type="match status" value="1"/>
</dbReference>
<evidence type="ECO:0000256" key="9">
    <source>
        <dbReference type="SAM" id="Coils"/>
    </source>
</evidence>
<dbReference type="SUPFAM" id="SSF57997">
    <property type="entry name" value="Tropomyosin"/>
    <property type="match status" value="1"/>
</dbReference>
<reference evidence="11 12" key="1">
    <citation type="submission" date="2014-04" db="EMBL/GenBank/DDBJ databases">
        <title>A new species of microsporidia sheds light on the evolution of extreme parasitism.</title>
        <authorList>
            <person name="Haag K.L."/>
            <person name="James T.Y."/>
            <person name="Larsson R."/>
            <person name="Schaer T.M."/>
            <person name="Refardt D."/>
            <person name="Pombert J.-F."/>
            <person name="Ebert D."/>
        </authorList>
    </citation>
    <scope>NUCLEOTIDE SEQUENCE [LARGE SCALE GENOMIC DNA]</scope>
    <source>
        <strain evidence="11 12">UGP3</strain>
        <tissue evidence="11">Spores</tissue>
    </source>
</reference>
<evidence type="ECO:0000313" key="12">
    <source>
        <dbReference type="Proteomes" id="UP000029725"/>
    </source>
</evidence>
<evidence type="ECO:0000259" key="10">
    <source>
        <dbReference type="PROSITE" id="PS50067"/>
    </source>
</evidence>
<dbReference type="GO" id="GO:0003777">
    <property type="term" value="F:microtubule motor activity"/>
    <property type="evidence" value="ECO:0007669"/>
    <property type="project" value="InterPro"/>
</dbReference>
<evidence type="ECO:0000256" key="3">
    <source>
        <dbReference type="ARBA" id="ARBA00022840"/>
    </source>
</evidence>
<keyword evidence="2 8" id="KW-0547">Nucleotide-binding</keyword>
<dbReference type="GO" id="GO:0008017">
    <property type="term" value="F:microtubule binding"/>
    <property type="evidence" value="ECO:0007669"/>
    <property type="project" value="InterPro"/>
</dbReference>
<dbReference type="SUPFAM" id="SSF52540">
    <property type="entry name" value="P-loop containing nucleoside triphosphate hydrolases"/>
    <property type="match status" value="1"/>
</dbReference>
<evidence type="ECO:0000256" key="1">
    <source>
        <dbReference type="ARBA" id="ARBA00022701"/>
    </source>
</evidence>
<keyword evidence="12" id="KW-1185">Reference proteome</keyword>
<feature type="coiled-coil region" evidence="9">
    <location>
        <begin position="309"/>
        <end position="363"/>
    </location>
</feature>
<keyword evidence="5 8" id="KW-0505">Motor protein</keyword>
<evidence type="ECO:0000256" key="7">
    <source>
        <dbReference type="PROSITE-ProRule" id="PRU00283"/>
    </source>
</evidence>
<dbReference type="HOGENOM" id="CLU_352686_0_0_1"/>
<comment type="caution">
    <text evidence="7">Lacks conserved residue(s) required for the propagation of feature annotation.</text>
</comment>
<dbReference type="PANTHER" id="PTHR37739:SF8">
    <property type="entry name" value="KINESIN-LIKE PROTEIN KIN-12D"/>
    <property type="match status" value="1"/>
</dbReference>
<dbReference type="InterPro" id="IPR036961">
    <property type="entry name" value="Kinesin_motor_dom_sf"/>
</dbReference>
<dbReference type="PROSITE" id="PS00411">
    <property type="entry name" value="KINESIN_MOTOR_1"/>
    <property type="match status" value="1"/>
</dbReference>
<dbReference type="SMART" id="SM00129">
    <property type="entry name" value="KISc"/>
    <property type="match status" value="1"/>
</dbReference>
<dbReference type="AlphaFoldDB" id="A0A098VMW0"/>
<dbReference type="VEuPathDB" id="MicrosporidiaDB:DI09_85p50"/>
<dbReference type="GeneID" id="25260960"/>
<proteinExistence type="inferred from homology"/>
<accession>A0A098VMW0</accession>
<name>A0A098VMW0_9MICR</name>
<evidence type="ECO:0000313" key="11">
    <source>
        <dbReference type="EMBL" id="KGG50154.1"/>
    </source>
</evidence>
<dbReference type="GO" id="GO:0007018">
    <property type="term" value="P:microtubule-based movement"/>
    <property type="evidence" value="ECO:0007669"/>
    <property type="project" value="InterPro"/>
</dbReference>
<keyword evidence="4 9" id="KW-0175">Coiled coil</keyword>
<organism evidence="11 12">
    <name type="scientific">Mitosporidium daphniae</name>
    <dbReference type="NCBI Taxonomy" id="1485682"/>
    <lineage>
        <taxon>Eukaryota</taxon>
        <taxon>Fungi</taxon>
        <taxon>Fungi incertae sedis</taxon>
        <taxon>Microsporidia</taxon>
        <taxon>Mitosporidium</taxon>
    </lineage>
</organism>
<evidence type="ECO:0000256" key="2">
    <source>
        <dbReference type="ARBA" id="ARBA00022741"/>
    </source>
</evidence>
<evidence type="ECO:0000256" key="6">
    <source>
        <dbReference type="ARBA" id="ARBA00034488"/>
    </source>
</evidence>
<feature type="coiled-coil region" evidence="9">
    <location>
        <begin position="169"/>
        <end position="196"/>
    </location>
</feature>
<feature type="coiled-coil region" evidence="9">
    <location>
        <begin position="407"/>
        <end position="455"/>
    </location>
</feature>
<sequence length="797" mass="87780">MTDVRDSRFNLVDLAGSERQSLAQTSGARLREAGAINKSLLALANVMNGLVATNVNYSAIPGSKRQHISYRDSKLTFLLKDSLGGNAKTLIITNVSPSLSAYAEIISSLRFAQRAKLVKNTAIVNKDILGNVGALQAEICRLKDALLGKQSTSMAIGSDGPNSRDFSSIVKLGAELKSLKLRLEMTEDLLSKKDQQLQSERMIIKFRESEISALKKGGSSPESDIVSRLEAEVLEYQRMQKMNPEISRLIYENSQLTARIQSLEAFSLGLDQYLAREQENSAAAIEAAENVLRRQSTAKEYPMQIDDHASEQNDKIENLQIQNQMLRDEIDSIRASNGSSEDFEELQTELGIKEMEIQRLEALLSSFTDNKVVSIKRLASSSEDLPEESLCPKFGKDESSTLAMEAISTLTASLEKAEKKASDAIAEKEKLLASCALLEDQLSALRISNASLEDENCKLKVALSSAHQSISTIEARVSAAETSRLASLDRCSMLEEKLFNSEARLGTCCVKISTLEESVESISGHLACAKSELRLSEDENVELKTKLQLSIEQINHISSHSKRLEEALGEKDVAMKQLESTLLACTEKLKAREAAISDHQLRLSECSVQIEEANRSICLFKEDISALSERNAALHQELRGANLRLDTEVKRSFELSGLLESAKKSIDHKKEELSDLGKICEKSSKDLAIVKASLEDVEFKFQNAVSQLNEVCKEKDQYTKDIGALSLKISELSAKNDSLSSERDLFKSRALVLEEEKTASMEAHQVASGLLDTANAKIDHFSVALENANNVLLMGSF</sequence>
<dbReference type="Gene3D" id="3.40.850.10">
    <property type="entry name" value="Kinesin motor domain"/>
    <property type="match status" value="1"/>
</dbReference>
<evidence type="ECO:0000256" key="5">
    <source>
        <dbReference type="ARBA" id="ARBA00023175"/>
    </source>
</evidence>
<comment type="caution">
    <text evidence="11">The sequence shown here is derived from an EMBL/GenBank/DDBJ whole genome shotgun (WGS) entry which is preliminary data.</text>
</comment>
<feature type="domain" description="Kinesin motor" evidence="10">
    <location>
        <begin position="1"/>
        <end position="118"/>
    </location>
</feature>
<dbReference type="GO" id="GO:0005874">
    <property type="term" value="C:microtubule"/>
    <property type="evidence" value="ECO:0007669"/>
    <property type="project" value="UniProtKB-KW"/>
</dbReference>
<comment type="similarity">
    <text evidence="6">Belongs to the TRAFAC class myosin-kinesin ATPase superfamily. Kinesin family. KIN-12 subfamily.</text>
</comment>
<dbReference type="OrthoDB" id="3176171at2759"/>
<dbReference type="Proteomes" id="UP000029725">
    <property type="component" value="Unassembled WGS sequence"/>
</dbReference>
<dbReference type="EMBL" id="JMKJ01000596">
    <property type="protein sequence ID" value="KGG50154.1"/>
    <property type="molecule type" value="Genomic_DNA"/>
</dbReference>
<protein>
    <recommendedName>
        <fullName evidence="8">Kinesin-like protein</fullName>
    </recommendedName>
</protein>
<keyword evidence="3 8" id="KW-0067">ATP-binding</keyword>
<keyword evidence="1 8" id="KW-0493">Microtubule</keyword>
<dbReference type="InterPro" id="IPR027417">
    <property type="entry name" value="P-loop_NTPase"/>
</dbReference>
<dbReference type="InterPro" id="IPR044986">
    <property type="entry name" value="KIF15/KIN-12"/>
</dbReference>